<sequence>MKTVAIVGTVGIPACYGGFESLVENLTLSTNEKLQYIVFCSSVSYKNKLSSHNNARLIYIPLKANGVQSILYDILSLIKCCFIRPNVVMILGVSGCIFLPLFRLFSRSKVITNIDGLEWKRDKWGKWTRRFLKWSEAIAIKYSDVVITDNQAITNYVEEEYSVSSQTIAYGGDHAIRNTVVTPLLDSYALGICRIEPENNIAMILEAFSKSGKMLKFVGNWEASEFGRAIKNRYSIYNNIELLNPIYDLDELYILRRKCSLYLHGHSAGGTNPSLVEMMHFGIPIMAFDCSFNRYSTDNKATYFKTSNELINLLNISTNDSLSKNAKAMRELAVERYTWNKISVQYEDNYFK</sequence>
<dbReference type="EMBL" id="CP019290">
    <property type="protein sequence ID" value="AXX61079.1"/>
    <property type="molecule type" value="Genomic_DNA"/>
</dbReference>
<gene>
    <name evidence="4" type="ORF">FORC53_2740</name>
</gene>
<accession>A0AAN1PQF7</accession>
<evidence type="ECO:0000313" key="4">
    <source>
        <dbReference type="EMBL" id="AXX61079.1"/>
    </source>
</evidence>
<proteinExistence type="predicted"/>
<dbReference type="GO" id="GO:0016757">
    <property type="term" value="F:glycosyltransferase activity"/>
    <property type="evidence" value="ECO:0007669"/>
    <property type="project" value="TreeGrafter"/>
</dbReference>
<dbReference type="PANTHER" id="PTHR46401:SF2">
    <property type="entry name" value="GLYCOSYLTRANSFERASE WBBK-RELATED"/>
    <property type="match status" value="1"/>
</dbReference>
<dbReference type="RefSeq" id="WP_118894007.1">
    <property type="nucleotide sequence ID" value="NZ_CP019290.1"/>
</dbReference>
<feature type="transmembrane region" description="Helical" evidence="2">
    <location>
        <begin position="87"/>
        <end position="105"/>
    </location>
</feature>
<organism evidence="4 5">
    <name type="scientific">Vibrio vulnificus</name>
    <dbReference type="NCBI Taxonomy" id="672"/>
    <lineage>
        <taxon>Bacteria</taxon>
        <taxon>Pseudomonadati</taxon>
        <taxon>Pseudomonadota</taxon>
        <taxon>Gammaproteobacteria</taxon>
        <taxon>Vibrionales</taxon>
        <taxon>Vibrionaceae</taxon>
        <taxon>Vibrio</taxon>
    </lineage>
</organism>
<dbReference type="InterPro" id="IPR015393">
    <property type="entry name" value="DUF1972"/>
</dbReference>
<dbReference type="Gene3D" id="3.40.50.2000">
    <property type="entry name" value="Glycogen Phosphorylase B"/>
    <property type="match status" value="2"/>
</dbReference>
<feature type="domain" description="DUF1972" evidence="3">
    <location>
        <begin position="1"/>
        <end position="173"/>
    </location>
</feature>
<dbReference type="SUPFAM" id="SSF53756">
    <property type="entry name" value="UDP-Glycosyltransferase/glycogen phosphorylase"/>
    <property type="match status" value="1"/>
</dbReference>
<dbReference type="Pfam" id="PF09314">
    <property type="entry name" value="DUF1972"/>
    <property type="match status" value="1"/>
</dbReference>
<evidence type="ECO:0000313" key="5">
    <source>
        <dbReference type="Proteomes" id="UP000263418"/>
    </source>
</evidence>
<evidence type="ECO:0000256" key="1">
    <source>
        <dbReference type="ARBA" id="ARBA00022679"/>
    </source>
</evidence>
<reference evidence="4 5" key="1">
    <citation type="submission" date="2017-01" db="EMBL/GenBank/DDBJ databases">
        <title>Complete Genome Sequence of Vibrio vulnificus FORC_053.</title>
        <authorList>
            <consortium name="Food-borne Pathogen Omics Research Center"/>
            <person name="Chung H.Y."/>
            <person name="Na E.J."/>
            <person name="Song J.S."/>
            <person name="Kim H."/>
            <person name="Lee J.-H."/>
            <person name="Ryu S."/>
            <person name="Choi S.H."/>
        </authorList>
    </citation>
    <scope>NUCLEOTIDE SEQUENCE [LARGE SCALE GENOMIC DNA]</scope>
    <source>
        <strain evidence="4 5">FORC_053</strain>
    </source>
</reference>
<dbReference type="Proteomes" id="UP000263418">
    <property type="component" value="Chromosome 1"/>
</dbReference>
<dbReference type="PANTHER" id="PTHR46401">
    <property type="entry name" value="GLYCOSYLTRANSFERASE WBBK-RELATED"/>
    <property type="match status" value="1"/>
</dbReference>
<keyword evidence="2" id="KW-0812">Transmembrane</keyword>
<keyword evidence="2" id="KW-0472">Membrane</keyword>
<evidence type="ECO:0000259" key="3">
    <source>
        <dbReference type="Pfam" id="PF09314"/>
    </source>
</evidence>
<keyword evidence="2" id="KW-1133">Transmembrane helix</keyword>
<keyword evidence="1" id="KW-0808">Transferase</keyword>
<dbReference type="AlphaFoldDB" id="A0AAN1PQF7"/>
<dbReference type="GO" id="GO:0009103">
    <property type="term" value="P:lipopolysaccharide biosynthetic process"/>
    <property type="evidence" value="ECO:0007669"/>
    <property type="project" value="TreeGrafter"/>
</dbReference>
<name>A0AAN1PQF7_VIBVL</name>
<evidence type="ECO:0000256" key="2">
    <source>
        <dbReference type="SAM" id="Phobius"/>
    </source>
</evidence>
<protein>
    <submittedName>
        <fullName evidence="4">Alpha-D-GlcNAc alpha-1,2-L-rhamnosyltransferase</fullName>
    </submittedName>
</protein>